<organism evidence="12 13">
    <name type="scientific">Allacma fusca</name>
    <dbReference type="NCBI Taxonomy" id="39272"/>
    <lineage>
        <taxon>Eukaryota</taxon>
        <taxon>Metazoa</taxon>
        <taxon>Ecdysozoa</taxon>
        <taxon>Arthropoda</taxon>
        <taxon>Hexapoda</taxon>
        <taxon>Collembola</taxon>
        <taxon>Symphypleona</taxon>
        <taxon>Sminthuridae</taxon>
        <taxon>Allacma</taxon>
    </lineage>
</organism>
<evidence type="ECO:0000256" key="6">
    <source>
        <dbReference type="ARBA" id="ARBA00026121"/>
    </source>
</evidence>
<dbReference type="FunFam" id="3.30.300.30:FF:000002">
    <property type="entry name" value="Long-chain fatty acid transport protein 1"/>
    <property type="match status" value="1"/>
</dbReference>
<evidence type="ECO:0000256" key="3">
    <source>
        <dbReference type="ARBA" id="ARBA00022741"/>
    </source>
</evidence>
<dbReference type="GO" id="GO:0005789">
    <property type="term" value="C:endoplasmic reticulum membrane"/>
    <property type="evidence" value="ECO:0007669"/>
    <property type="project" value="TreeGrafter"/>
</dbReference>
<feature type="domain" description="AMP-binding enzyme C-terminal" evidence="11">
    <location>
        <begin position="274"/>
        <end position="349"/>
    </location>
</feature>
<evidence type="ECO:0000256" key="4">
    <source>
        <dbReference type="ARBA" id="ARBA00022832"/>
    </source>
</evidence>
<dbReference type="Pfam" id="PF00501">
    <property type="entry name" value="AMP-binding"/>
    <property type="match status" value="1"/>
</dbReference>
<dbReference type="AlphaFoldDB" id="A0A8J2KRY9"/>
<comment type="caution">
    <text evidence="12">The sequence shown here is derived from an EMBL/GenBank/DDBJ whole genome shotgun (WGS) entry which is preliminary data.</text>
</comment>
<keyword evidence="4" id="KW-0276">Fatty acid metabolism</keyword>
<reference evidence="12" key="1">
    <citation type="submission" date="2021-06" db="EMBL/GenBank/DDBJ databases">
        <authorList>
            <person name="Hodson N. C."/>
            <person name="Mongue J. A."/>
            <person name="Jaron S. K."/>
        </authorList>
    </citation>
    <scope>NUCLEOTIDE SEQUENCE</scope>
</reference>
<proteinExistence type="inferred from homology"/>
<dbReference type="Proteomes" id="UP000708208">
    <property type="component" value="Unassembled WGS sequence"/>
</dbReference>
<dbReference type="InterPro" id="IPR000873">
    <property type="entry name" value="AMP-dep_synth/lig_dom"/>
</dbReference>
<evidence type="ECO:0000256" key="5">
    <source>
        <dbReference type="ARBA" id="ARBA00022840"/>
    </source>
</evidence>
<dbReference type="OrthoDB" id="288590at2759"/>
<dbReference type="Pfam" id="PF13193">
    <property type="entry name" value="AMP-binding_C"/>
    <property type="match status" value="1"/>
</dbReference>
<evidence type="ECO:0000256" key="7">
    <source>
        <dbReference type="ARBA" id="ARBA00036527"/>
    </source>
</evidence>
<evidence type="ECO:0000259" key="10">
    <source>
        <dbReference type="Pfam" id="PF00501"/>
    </source>
</evidence>
<protein>
    <recommendedName>
        <fullName evidence="6">long-chain-fatty-acid--CoA ligase</fullName>
        <ecNumber evidence="6">6.2.1.3</ecNumber>
    </recommendedName>
    <alternativeName>
        <fullName evidence="8">Long-chain-fatty-acid--CoA ligase</fullName>
    </alternativeName>
</protein>
<dbReference type="EMBL" id="CAJVCH010204885">
    <property type="protein sequence ID" value="CAG7731050.1"/>
    <property type="molecule type" value="Genomic_DNA"/>
</dbReference>
<dbReference type="GO" id="GO:0004467">
    <property type="term" value="F:long-chain fatty acid-CoA ligase activity"/>
    <property type="evidence" value="ECO:0007669"/>
    <property type="project" value="UniProtKB-EC"/>
</dbReference>
<dbReference type="GO" id="GO:0044539">
    <property type="term" value="P:long-chain fatty acid import into cell"/>
    <property type="evidence" value="ECO:0007669"/>
    <property type="project" value="TreeGrafter"/>
</dbReference>
<accession>A0A8J2KRY9</accession>
<comment type="catalytic activity">
    <reaction evidence="9">
        <text>tetracosanoate + ATP + CoA = tetracosanoyl-CoA + AMP + diphosphate</text>
        <dbReference type="Rhea" id="RHEA:33639"/>
        <dbReference type="ChEBI" id="CHEBI:30616"/>
        <dbReference type="ChEBI" id="CHEBI:31014"/>
        <dbReference type="ChEBI" id="CHEBI:33019"/>
        <dbReference type="ChEBI" id="CHEBI:57287"/>
        <dbReference type="ChEBI" id="CHEBI:65052"/>
        <dbReference type="ChEBI" id="CHEBI:456215"/>
    </reaction>
    <physiologicalReaction direction="left-to-right" evidence="9">
        <dbReference type="Rhea" id="RHEA:33640"/>
    </physiologicalReaction>
</comment>
<evidence type="ECO:0000313" key="12">
    <source>
        <dbReference type="EMBL" id="CAG7731050.1"/>
    </source>
</evidence>
<dbReference type="PANTHER" id="PTHR43107:SF15">
    <property type="entry name" value="FATTY ACID TRANSPORT PROTEIN 3, ISOFORM A"/>
    <property type="match status" value="1"/>
</dbReference>
<dbReference type="PANTHER" id="PTHR43107">
    <property type="entry name" value="LONG-CHAIN FATTY ACID TRANSPORT PROTEIN"/>
    <property type="match status" value="1"/>
</dbReference>
<dbReference type="InterPro" id="IPR025110">
    <property type="entry name" value="AMP-bd_C"/>
</dbReference>
<dbReference type="EC" id="6.2.1.3" evidence="6"/>
<evidence type="ECO:0000256" key="9">
    <source>
        <dbReference type="ARBA" id="ARBA00048666"/>
    </source>
</evidence>
<evidence type="ECO:0000259" key="11">
    <source>
        <dbReference type="Pfam" id="PF13193"/>
    </source>
</evidence>
<keyword evidence="2" id="KW-0436">Ligase</keyword>
<name>A0A8J2KRY9_9HEXA</name>
<evidence type="ECO:0000256" key="1">
    <source>
        <dbReference type="ARBA" id="ARBA00006432"/>
    </source>
</evidence>
<evidence type="ECO:0000256" key="8">
    <source>
        <dbReference type="ARBA" id="ARBA00041297"/>
    </source>
</evidence>
<dbReference type="GO" id="GO:0005886">
    <property type="term" value="C:plasma membrane"/>
    <property type="evidence" value="ECO:0007669"/>
    <property type="project" value="TreeGrafter"/>
</dbReference>
<keyword evidence="13" id="KW-1185">Reference proteome</keyword>
<comment type="similarity">
    <text evidence="1">Belongs to the ATP-dependent AMP-binding enzyme family.</text>
</comment>
<dbReference type="GO" id="GO:0005324">
    <property type="term" value="F:long-chain fatty acid transmembrane transporter activity"/>
    <property type="evidence" value="ECO:0007669"/>
    <property type="project" value="TreeGrafter"/>
</dbReference>
<keyword evidence="5" id="KW-0067">ATP-binding</keyword>
<dbReference type="GO" id="GO:0005524">
    <property type="term" value="F:ATP binding"/>
    <property type="evidence" value="ECO:0007669"/>
    <property type="project" value="UniProtKB-KW"/>
</dbReference>
<evidence type="ECO:0000256" key="2">
    <source>
        <dbReference type="ARBA" id="ARBA00022598"/>
    </source>
</evidence>
<comment type="catalytic activity">
    <reaction evidence="7">
        <text>a very long-chain fatty acid + ATP + CoA = a very long-chain fatty acyl-CoA + AMP + diphosphate</text>
        <dbReference type="Rhea" id="RHEA:54536"/>
        <dbReference type="ChEBI" id="CHEBI:30616"/>
        <dbReference type="ChEBI" id="CHEBI:33019"/>
        <dbReference type="ChEBI" id="CHEBI:57287"/>
        <dbReference type="ChEBI" id="CHEBI:58950"/>
        <dbReference type="ChEBI" id="CHEBI:138261"/>
        <dbReference type="ChEBI" id="CHEBI:456215"/>
    </reaction>
    <physiologicalReaction direction="left-to-right" evidence="7">
        <dbReference type="Rhea" id="RHEA:54537"/>
    </physiologicalReaction>
</comment>
<feature type="domain" description="AMP-dependent synthetase/ligase" evidence="10">
    <location>
        <begin position="75"/>
        <end position="183"/>
    </location>
</feature>
<keyword evidence="3" id="KW-0547">Nucleotide-binding</keyword>
<keyword evidence="4" id="KW-0443">Lipid metabolism</keyword>
<sequence>MSADILSSVASWVLENKIGTLVAATCGLLTLRYHHFIWAVLRTLRRDLTGTFRVGGALVQLISAKTKNKTVGDAFNETVTKYPDKICFYFQDEKWSFLEAHELTNKIGNYFSSQGFQKGDVIGIFMENCPEFIPMWLGLSKIGVVPALVNTNLRHEPLKHSLEIVKCKAVIYAEDLSQAIEDLKTVDYLSVPLFSLPKAATIKHARFFMAVLDFQGYVGSATSEQKIARNVFKTGDMVFRSGDLMVMDELGYFYFKDRCGDTFRWKGENVSTTEVESVIASITQLKDCIVYGVQVQGTEGRAGMVAIVDDNANLDLENLARNVEKKLPAYARPLFLRITAQIDTTGTYKLKKMDFQKEGFDVGKIRDPIYFFFNGKYKIMDTQLYQKILSGVIRL</sequence>
<evidence type="ECO:0000313" key="13">
    <source>
        <dbReference type="Proteomes" id="UP000708208"/>
    </source>
</evidence>
<gene>
    <name evidence="12" type="ORF">AFUS01_LOCUS19659</name>
</gene>